<dbReference type="GO" id="GO:0005654">
    <property type="term" value="C:nucleoplasm"/>
    <property type="evidence" value="ECO:0007669"/>
    <property type="project" value="TreeGrafter"/>
</dbReference>
<keyword evidence="9" id="KW-0010">Activator</keyword>
<dbReference type="GeneTree" id="ENSGT00940000162004"/>
<feature type="domain" description="C2H2-type" evidence="13">
    <location>
        <begin position="77"/>
        <end position="104"/>
    </location>
</feature>
<comment type="subcellular location">
    <subcellularLocation>
        <location evidence="1">Nucleus</location>
    </subcellularLocation>
</comment>
<organism evidence="14 15">
    <name type="scientific">Eptatretus burgeri</name>
    <name type="common">Inshore hagfish</name>
    <dbReference type="NCBI Taxonomy" id="7764"/>
    <lineage>
        <taxon>Eukaryota</taxon>
        <taxon>Metazoa</taxon>
        <taxon>Chordata</taxon>
        <taxon>Craniata</taxon>
        <taxon>Vertebrata</taxon>
        <taxon>Cyclostomata</taxon>
        <taxon>Myxini</taxon>
        <taxon>Myxiniformes</taxon>
        <taxon>Myxinidae</taxon>
        <taxon>Eptatretinae</taxon>
        <taxon>Eptatretus</taxon>
    </lineage>
</organism>
<keyword evidence="10" id="KW-0804">Transcription</keyword>
<dbReference type="GO" id="GO:0002682">
    <property type="term" value="P:regulation of immune system process"/>
    <property type="evidence" value="ECO:0007669"/>
    <property type="project" value="TreeGrafter"/>
</dbReference>
<dbReference type="FunFam" id="3.30.160.60:FF:000231">
    <property type="entry name" value="PLAG1 like zinc finger 2"/>
    <property type="match status" value="1"/>
</dbReference>
<dbReference type="FunFam" id="3.30.160.60:FF:000446">
    <property type="entry name" value="Zinc finger protein"/>
    <property type="match status" value="1"/>
</dbReference>
<evidence type="ECO:0000313" key="14">
    <source>
        <dbReference type="Ensembl" id="ENSEBUP00000022659.1"/>
    </source>
</evidence>
<keyword evidence="15" id="KW-1185">Reference proteome</keyword>
<dbReference type="GO" id="GO:0008270">
    <property type="term" value="F:zinc ion binding"/>
    <property type="evidence" value="ECO:0007669"/>
    <property type="project" value="UniProtKB-KW"/>
</dbReference>
<keyword evidence="3" id="KW-0479">Metal-binding</keyword>
<evidence type="ECO:0000256" key="6">
    <source>
        <dbReference type="ARBA" id="ARBA00022833"/>
    </source>
</evidence>
<evidence type="ECO:0000259" key="13">
    <source>
        <dbReference type="PROSITE" id="PS50157"/>
    </source>
</evidence>
<dbReference type="AlphaFoldDB" id="A0A8C4QYX0"/>
<dbReference type="FunFam" id="3.30.160.60:FF:000100">
    <property type="entry name" value="Zinc finger 45-like"/>
    <property type="match status" value="2"/>
</dbReference>
<evidence type="ECO:0000313" key="15">
    <source>
        <dbReference type="Proteomes" id="UP000694388"/>
    </source>
</evidence>
<dbReference type="PANTHER" id="PTHR24399:SF31">
    <property type="entry name" value="ZINC FINGER PROTEIN PLAGL1"/>
    <property type="match status" value="1"/>
</dbReference>
<dbReference type="PROSITE" id="PS50157">
    <property type="entry name" value="ZINC_FINGER_C2H2_2"/>
    <property type="match status" value="7"/>
</dbReference>
<comment type="similarity">
    <text evidence="2">Belongs to the krueppel C2H2-type zinc-finger protein family.</text>
</comment>
<dbReference type="Pfam" id="PF00096">
    <property type="entry name" value="zf-C2H2"/>
    <property type="match status" value="4"/>
</dbReference>
<evidence type="ECO:0000256" key="10">
    <source>
        <dbReference type="ARBA" id="ARBA00023163"/>
    </source>
</evidence>
<dbReference type="InterPro" id="IPR013087">
    <property type="entry name" value="Znf_C2H2_type"/>
</dbReference>
<dbReference type="FunFam" id="3.30.160.60:FF:000256">
    <property type="entry name" value="PLAG1 like zinc finger 2"/>
    <property type="match status" value="1"/>
</dbReference>
<evidence type="ECO:0000256" key="2">
    <source>
        <dbReference type="ARBA" id="ARBA00006991"/>
    </source>
</evidence>
<feature type="domain" description="C2H2-type" evidence="13">
    <location>
        <begin position="106"/>
        <end position="133"/>
    </location>
</feature>
<feature type="domain" description="C2H2-type" evidence="13">
    <location>
        <begin position="47"/>
        <end position="76"/>
    </location>
</feature>
<dbReference type="Ensembl" id="ENSEBUT00000023235.1">
    <property type="protein sequence ID" value="ENSEBUP00000022659.1"/>
    <property type="gene ID" value="ENSEBUG00000013956.1"/>
</dbReference>
<keyword evidence="6" id="KW-0862">Zinc</keyword>
<accession>A0A8C4QYX0</accession>
<evidence type="ECO:0000256" key="8">
    <source>
        <dbReference type="ARBA" id="ARBA00023125"/>
    </source>
</evidence>
<reference evidence="14" key="2">
    <citation type="submission" date="2025-09" db="UniProtKB">
        <authorList>
            <consortium name="Ensembl"/>
        </authorList>
    </citation>
    <scope>IDENTIFICATION</scope>
</reference>
<evidence type="ECO:0000256" key="9">
    <source>
        <dbReference type="ARBA" id="ARBA00023159"/>
    </source>
</evidence>
<keyword evidence="8" id="KW-0238">DNA-binding</keyword>
<dbReference type="GO" id="GO:0000978">
    <property type="term" value="F:RNA polymerase II cis-regulatory region sequence-specific DNA binding"/>
    <property type="evidence" value="ECO:0007669"/>
    <property type="project" value="TreeGrafter"/>
</dbReference>
<dbReference type="SMART" id="SM00355">
    <property type="entry name" value="ZnF_C2H2"/>
    <property type="match status" value="6"/>
</dbReference>
<feature type="domain" description="C2H2-type" evidence="13">
    <location>
        <begin position="14"/>
        <end position="46"/>
    </location>
</feature>
<protein>
    <submittedName>
        <fullName evidence="14">PLAG1 like zinc finger 1</fullName>
    </submittedName>
</protein>
<dbReference type="Gene3D" id="3.30.160.60">
    <property type="entry name" value="Classic Zinc Finger"/>
    <property type="match status" value="5"/>
</dbReference>
<proteinExistence type="inferred from homology"/>
<keyword evidence="11" id="KW-0539">Nucleus</keyword>
<feature type="domain" description="C2H2-type" evidence="13">
    <location>
        <begin position="171"/>
        <end position="198"/>
    </location>
</feature>
<evidence type="ECO:0000256" key="3">
    <source>
        <dbReference type="ARBA" id="ARBA00022723"/>
    </source>
</evidence>
<dbReference type="GO" id="GO:0001817">
    <property type="term" value="P:regulation of cytokine production"/>
    <property type="evidence" value="ECO:0007669"/>
    <property type="project" value="TreeGrafter"/>
</dbReference>
<reference evidence="14" key="1">
    <citation type="submission" date="2025-08" db="UniProtKB">
        <authorList>
            <consortium name="Ensembl"/>
        </authorList>
    </citation>
    <scope>IDENTIFICATION</scope>
</reference>
<keyword evidence="5 12" id="KW-0863">Zinc-finger</keyword>
<dbReference type="GO" id="GO:0001227">
    <property type="term" value="F:DNA-binding transcription repressor activity, RNA polymerase II-specific"/>
    <property type="evidence" value="ECO:0007669"/>
    <property type="project" value="TreeGrafter"/>
</dbReference>
<evidence type="ECO:0000256" key="4">
    <source>
        <dbReference type="ARBA" id="ARBA00022737"/>
    </source>
</evidence>
<evidence type="ECO:0000256" key="5">
    <source>
        <dbReference type="ARBA" id="ARBA00022771"/>
    </source>
</evidence>
<evidence type="ECO:0000256" key="7">
    <source>
        <dbReference type="ARBA" id="ARBA00023015"/>
    </source>
</evidence>
<keyword evidence="4" id="KW-0677">Repeat</keyword>
<dbReference type="OMA" id="MRDESWP"/>
<sequence>MLDHYRKIPPQKKYSLEHSIGWHCVQVFVSVEKLRVHSYAHTGERPFACTSPGCSKAFVSKYKLLRHAATHSPDKTHACPCCGKTFHRKDHLKNHQQTHDPHKLAYRCDSCGKKYHTKLGFRRHLALHAAASGDLTCRVCGRSLECTAALLQHLKAHASKPASSGHREKRHQCDQCGRQFYTRKDVRRHLVVHTGRKDFACTVCGQRFGRKDHLTRHAKKSHEQQGLPASPMLLPLANAPNVTLPSLLMTQNSIAASQVPDELQCY</sequence>
<evidence type="ECO:0000256" key="11">
    <source>
        <dbReference type="ARBA" id="ARBA00023242"/>
    </source>
</evidence>
<keyword evidence="7" id="KW-0805">Transcription regulation</keyword>
<dbReference type="PROSITE" id="PS00028">
    <property type="entry name" value="ZINC_FINGER_C2H2_1"/>
    <property type="match status" value="6"/>
</dbReference>
<evidence type="ECO:0000256" key="12">
    <source>
        <dbReference type="PROSITE-ProRule" id="PRU00042"/>
    </source>
</evidence>
<name>A0A8C4QYX0_EPTBU</name>
<dbReference type="Proteomes" id="UP000694388">
    <property type="component" value="Unplaced"/>
</dbReference>
<feature type="domain" description="C2H2-type" evidence="13">
    <location>
        <begin position="199"/>
        <end position="227"/>
    </location>
</feature>
<dbReference type="InterPro" id="IPR036236">
    <property type="entry name" value="Znf_C2H2_sf"/>
</dbReference>
<evidence type="ECO:0000256" key="1">
    <source>
        <dbReference type="ARBA" id="ARBA00004123"/>
    </source>
</evidence>
<dbReference type="SUPFAM" id="SSF57667">
    <property type="entry name" value="beta-beta-alpha zinc fingers"/>
    <property type="match status" value="3"/>
</dbReference>
<dbReference type="FunFam" id="3.30.160.60:FF:000425">
    <property type="entry name" value="PLAG1 like zinc finger 1"/>
    <property type="match status" value="1"/>
</dbReference>
<dbReference type="PANTHER" id="PTHR24399">
    <property type="entry name" value="ZINC FINGER AND BTB DOMAIN-CONTAINING"/>
    <property type="match status" value="1"/>
</dbReference>
<dbReference type="GO" id="GO:0001228">
    <property type="term" value="F:DNA-binding transcription activator activity, RNA polymerase II-specific"/>
    <property type="evidence" value="ECO:0007669"/>
    <property type="project" value="TreeGrafter"/>
</dbReference>
<feature type="domain" description="C2H2-type" evidence="13">
    <location>
        <begin position="135"/>
        <end position="162"/>
    </location>
</feature>